<dbReference type="EMBL" id="CAMAPC010000025">
    <property type="protein sequence ID" value="CAH9066488.1"/>
    <property type="molecule type" value="Genomic_DNA"/>
</dbReference>
<gene>
    <name evidence="2" type="ORF">PSECIP111854_03900</name>
</gene>
<feature type="transmembrane region" description="Helical" evidence="1">
    <location>
        <begin position="27"/>
        <end position="48"/>
    </location>
</feature>
<dbReference type="AlphaFoldDB" id="A0A9W4R548"/>
<evidence type="ECO:0000313" key="3">
    <source>
        <dbReference type="Proteomes" id="UP001152467"/>
    </source>
</evidence>
<keyword evidence="1" id="KW-0812">Transmembrane</keyword>
<name>A0A9W4R548_9GAMM</name>
<keyword evidence="1" id="KW-1133">Transmembrane helix</keyword>
<protein>
    <submittedName>
        <fullName evidence="2">Uncharacterized protein</fullName>
    </submittedName>
</protein>
<keyword evidence="1" id="KW-0472">Membrane</keyword>
<proteinExistence type="predicted"/>
<organism evidence="2 3">
    <name type="scientific">Pseudoalteromonas holothuriae</name>
    <dbReference type="NCBI Taxonomy" id="2963714"/>
    <lineage>
        <taxon>Bacteria</taxon>
        <taxon>Pseudomonadati</taxon>
        <taxon>Pseudomonadota</taxon>
        <taxon>Gammaproteobacteria</taxon>
        <taxon>Alteromonadales</taxon>
        <taxon>Pseudoalteromonadaceae</taxon>
        <taxon>Pseudoalteromonas</taxon>
    </lineage>
</organism>
<keyword evidence="3" id="KW-1185">Reference proteome</keyword>
<evidence type="ECO:0000313" key="2">
    <source>
        <dbReference type="EMBL" id="CAH9066488.1"/>
    </source>
</evidence>
<sequence>MSIHTISELAFHCAILLNSRRYYPIEIKIAVIMKKFLIFVLLVLALFTTDIEVIKQPREQFLAQSIDFLSESTKVQRPSAATRARTRIDQQIELTEKQATHLDEQLSSEIALRKFFQQYCVEREMSLFFFTDKLENICDIIERSIQRTGI</sequence>
<evidence type="ECO:0000256" key="1">
    <source>
        <dbReference type="SAM" id="Phobius"/>
    </source>
</evidence>
<comment type="caution">
    <text evidence="2">The sequence shown here is derived from an EMBL/GenBank/DDBJ whole genome shotgun (WGS) entry which is preliminary data.</text>
</comment>
<dbReference type="Proteomes" id="UP001152467">
    <property type="component" value="Unassembled WGS sequence"/>
</dbReference>
<reference evidence="2" key="1">
    <citation type="submission" date="2022-07" db="EMBL/GenBank/DDBJ databases">
        <authorList>
            <person name="Criscuolo A."/>
        </authorList>
    </citation>
    <scope>NUCLEOTIDE SEQUENCE</scope>
    <source>
        <strain evidence="2">CIP111854</strain>
    </source>
</reference>
<accession>A0A9W4R548</accession>